<accession>A0ABU0PXS2</accession>
<evidence type="ECO:0000256" key="1">
    <source>
        <dbReference type="SAM" id="MobiDB-lite"/>
    </source>
</evidence>
<gene>
    <name evidence="2" type="ORF">QFZ56_001914</name>
</gene>
<keyword evidence="3" id="KW-1185">Reference proteome</keyword>
<evidence type="ECO:0000313" key="2">
    <source>
        <dbReference type="EMBL" id="MDQ0682951.1"/>
    </source>
</evidence>
<dbReference type="Proteomes" id="UP001243364">
    <property type="component" value="Unassembled WGS sequence"/>
</dbReference>
<organism evidence="2 3">
    <name type="scientific">Streptomyces achromogenes</name>
    <dbReference type="NCBI Taxonomy" id="67255"/>
    <lineage>
        <taxon>Bacteria</taxon>
        <taxon>Bacillati</taxon>
        <taxon>Actinomycetota</taxon>
        <taxon>Actinomycetes</taxon>
        <taxon>Kitasatosporales</taxon>
        <taxon>Streptomycetaceae</taxon>
        <taxon>Streptomyces</taxon>
    </lineage>
</organism>
<protein>
    <submittedName>
        <fullName evidence="2">Uncharacterized protein</fullName>
    </submittedName>
</protein>
<sequence>MSGRTSGRVVDRVGAGPSPSAGGDPFQKESGRWPRRATTERLRDVRPAPEGELEGNEK</sequence>
<feature type="region of interest" description="Disordered" evidence="1">
    <location>
        <begin position="1"/>
        <end position="58"/>
    </location>
</feature>
<reference evidence="2 3" key="1">
    <citation type="submission" date="2023-07" db="EMBL/GenBank/DDBJ databases">
        <title>Comparative genomics of wheat-associated soil bacteria to identify genetic determinants of phenazine resistance.</title>
        <authorList>
            <person name="Mouncey N."/>
        </authorList>
    </citation>
    <scope>NUCLEOTIDE SEQUENCE [LARGE SCALE GENOMIC DNA]</scope>
    <source>
        <strain evidence="2 3">W4I19-2</strain>
    </source>
</reference>
<dbReference type="EMBL" id="JAUSYA010000001">
    <property type="protein sequence ID" value="MDQ0682951.1"/>
    <property type="molecule type" value="Genomic_DNA"/>
</dbReference>
<name>A0ABU0PXS2_STRAH</name>
<comment type="caution">
    <text evidence="2">The sequence shown here is derived from an EMBL/GenBank/DDBJ whole genome shotgun (WGS) entry which is preliminary data.</text>
</comment>
<proteinExistence type="predicted"/>
<evidence type="ECO:0000313" key="3">
    <source>
        <dbReference type="Proteomes" id="UP001243364"/>
    </source>
</evidence>
<feature type="compositionally biased region" description="Basic and acidic residues" evidence="1">
    <location>
        <begin position="26"/>
        <end position="58"/>
    </location>
</feature>
<dbReference type="RefSeq" id="WP_307041640.1">
    <property type="nucleotide sequence ID" value="NZ_JAUSYA010000001.1"/>
</dbReference>
<feature type="compositionally biased region" description="Low complexity" evidence="1">
    <location>
        <begin position="14"/>
        <end position="23"/>
    </location>
</feature>